<sequence>MEDKQIKKGVCQTTARPPQQVPKQQAENDPPLLSKTRYQAPRTVINGDPFNNDSFFCTGTHFGSSDSGNLNFKNVPPEQQLQSFNTSLESISVKEIHNVMDISTSLGEFAVAFHDWYAGLRLLNMTNFHWNSFDKYDIVLVFNSNDFAYQVLHQGECGSVDETASTAGSIEG</sequence>
<proteinExistence type="predicted"/>
<dbReference type="EMBL" id="JBJUIK010000003">
    <property type="protein sequence ID" value="KAL3533645.1"/>
    <property type="molecule type" value="Genomic_DNA"/>
</dbReference>
<name>A0ABD3AR59_9GENT</name>
<evidence type="ECO:0000313" key="2">
    <source>
        <dbReference type="EMBL" id="KAL3533645.1"/>
    </source>
</evidence>
<evidence type="ECO:0000256" key="1">
    <source>
        <dbReference type="SAM" id="MobiDB-lite"/>
    </source>
</evidence>
<comment type="caution">
    <text evidence="2">The sequence shown here is derived from an EMBL/GenBank/DDBJ whole genome shotgun (WGS) entry which is preliminary data.</text>
</comment>
<feature type="compositionally biased region" description="Polar residues" evidence="1">
    <location>
        <begin position="11"/>
        <end position="27"/>
    </location>
</feature>
<organism evidence="2 3">
    <name type="scientific">Cinchona calisaya</name>
    <dbReference type="NCBI Taxonomy" id="153742"/>
    <lineage>
        <taxon>Eukaryota</taxon>
        <taxon>Viridiplantae</taxon>
        <taxon>Streptophyta</taxon>
        <taxon>Embryophyta</taxon>
        <taxon>Tracheophyta</taxon>
        <taxon>Spermatophyta</taxon>
        <taxon>Magnoliopsida</taxon>
        <taxon>eudicotyledons</taxon>
        <taxon>Gunneridae</taxon>
        <taxon>Pentapetalae</taxon>
        <taxon>asterids</taxon>
        <taxon>lamiids</taxon>
        <taxon>Gentianales</taxon>
        <taxon>Rubiaceae</taxon>
        <taxon>Cinchonoideae</taxon>
        <taxon>Cinchoneae</taxon>
        <taxon>Cinchona</taxon>
    </lineage>
</organism>
<gene>
    <name evidence="2" type="ORF">ACH5RR_007166</name>
</gene>
<evidence type="ECO:0000313" key="3">
    <source>
        <dbReference type="Proteomes" id="UP001630127"/>
    </source>
</evidence>
<accession>A0ABD3AR59</accession>
<reference evidence="2 3" key="1">
    <citation type="submission" date="2024-11" db="EMBL/GenBank/DDBJ databases">
        <title>A near-complete genome assembly of Cinchona calisaya.</title>
        <authorList>
            <person name="Lian D.C."/>
            <person name="Zhao X.W."/>
            <person name="Wei L."/>
        </authorList>
    </citation>
    <scope>NUCLEOTIDE SEQUENCE [LARGE SCALE GENOMIC DNA]</scope>
    <source>
        <tissue evidence="2">Nenye</tissue>
    </source>
</reference>
<feature type="region of interest" description="Disordered" evidence="1">
    <location>
        <begin position="1"/>
        <end position="33"/>
    </location>
</feature>
<dbReference type="AlphaFoldDB" id="A0ABD3AR59"/>
<keyword evidence="3" id="KW-1185">Reference proteome</keyword>
<protein>
    <submittedName>
        <fullName evidence="2">Uncharacterized protein</fullName>
    </submittedName>
</protein>
<dbReference type="Proteomes" id="UP001630127">
    <property type="component" value="Unassembled WGS sequence"/>
</dbReference>